<dbReference type="EMBL" id="KI694081">
    <property type="protein sequence ID" value="ETM41465.1"/>
    <property type="molecule type" value="Genomic_DNA"/>
</dbReference>
<name>W2MYV0_PHYNI</name>
<dbReference type="Proteomes" id="UP000054532">
    <property type="component" value="Unassembled WGS sequence"/>
</dbReference>
<reference evidence="1" key="1">
    <citation type="submission" date="2013-11" db="EMBL/GenBank/DDBJ databases">
        <title>The Genome Sequence of Phytophthora parasitica IAC_01/95.</title>
        <authorList>
            <consortium name="The Broad Institute Genomics Platform"/>
            <person name="Russ C."/>
            <person name="Tyler B."/>
            <person name="Panabieres F."/>
            <person name="Shan W."/>
            <person name="Tripathy S."/>
            <person name="Grunwald N."/>
            <person name="Machado M."/>
            <person name="Johnson C.S."/>
            <person name="Arredondo F."/>
            <person name="Hong C."/>
            <person name="Coffey M."/>
            <person name="Young S.K."/>
            <person name="Zeng Q."/>
            <person name="Gargeya S."/>
            <person name="Fitzgerald M."/>
            <person name="Abouelleil A."/>
            <person name="Alvarado L."/>
            <person name="Chapman S.B."/>
            <person name="Gainer-Dewar J."/>
            <person name="Goldberg J."/>
            <person name="Griggs A."/>
            <person name="Gujja S."/>
            <person name="Hansen M."/>
            <person name="Howarth C."/>
            <person name="Imamovic A."/>
            <person name="Ireland A."/>
            <person name="Larimer J."/>
            <person name="McCowan C."/>
            <person name="Murphy C."/>
            <person name="Pearson M."/>
            <person name="Poon T.W."/>
            <person name="Priest M."/>
            <person name="Roberts A."/>
            <person name="Saif S."/>
            <person name="Shea T."/>
            <person name="Sykes S."/>
            <person name="Wortman J."/>
            <person name="Nusbaum C."/>
            <person name="Birren B."/>
        </authorList>
    </citation>
    <scope>NUCLEOTIDE SEQUENCE [LARGE SCALE GENOMIC DNA]</scope>
    <source>
        <strain evidence="1">IAC_01/95</strain>
    </source>
</reference>
<organism evidence="1">
    <name type="scientific">Phytophthora nicotianae</name>
    <name type="common">Potato buckeye rot agent</name>
    <name type="synonym">Phytophthora parasitica</name>
    <dbReference type="NCBI Taxonomy" id="4792"/>
    <lineage>
        <taxon>Eukaryota</taxon>
        <taxon>Sar</taxon>
        <taxon>Stramenopiles</taxon>
        <taxon>Oomycota</taxon>
        <taxon>Peronosporomycetes</taxon>
        <taxon>Peronosporales</taxon>
        <taxon>Peronosporaceae</taxon>
        <taxon>Phytophthora</taxon>
    </lineage>
</organism>
<protein>
    <submittedName>
        <fullName evidence="1">Uncharacterized protein</fullName>
    </submittedName>
</protein>
<proteinExistence type="predicted"/>
<evidence type="ECO:0000313" key="1">
    <source>
        <dbReference type="EMBL" id="ETM41465.1"/>
    </source>
</evidence>
<sequence>MHGSESVLSHMLHSVAQYLVVFRLPESLILRGSLMGYNEKVSLPFALLQQGGI</sequence>
<dbReference type="AlphaFoldDB" id="W2MYV0"/>
<gene>
    <name evidence="1" type="ORF">L914_12759</name>
</gene>
<accession>W2MYV0</accession>